<evidence type="ECO:0000313" key="1">
    <source>
        <dbReference type="EMBL" id="OAY46594.1"/>
    </source>
</evidence>
<organism evidence="1">
    <name type="scientific">Manihot esculenta</name>
    <name type="common">Cassava</name>
    <name type="synonym">Jatropha manihot</name>
    <dbReference type="NCBI Taxonomy" id="3983"/>
    <lineage>
        <taxon>Eukaryota</taxon>
        <taxon>Viridiplantae</taxon>
        <taxon>Streptophyta</taxon>
        <taxon>Embryophyta</taxon>
        <taxon>Tracheophyta</taxon>
        <taxon>Spermatophyta</taxon>
        <taxon>Magnoliopsida</taxon>
        <taxon>eudicotyledons</taxon>
        <taxon>Gunneridae</taxon>
        <taxon>Pentapetalae</taxon>
        <taxon>rosids</taxon>
        <taxon>fabids</taxon>
        <taxon>Malpighiales</taxon>
        <taxon>Euphorbiaceae</taxon>
        <taxon>Crotonoideae</taxon>
        <taxon>Manihoteae</taxon>
        <taxon>Manihot</taxon>
    </lineage>
</organism>
<dbReference type="EMBL" id="CM004392">
    <property type="protein sequence ID" value="OAY46594.1"/>
    <property type="molecule type" value="Genomic_DNA"/>
</dbReference>
<protein>
    <submittedName>
        <fullName evidence="1">Uncharacterized protein</fullName>
    </submittedName>
</protein>
<accession>A0A2C9VLY6</accession>
<dbReference type="AlphaFoldDB" id="A0A2C9VLY6"/>
<reference evidence="1" key="1">
    <citation type="submission" date="2016-02" db="EMBL/GenBank/DDBJ databases">
        <title>WGS assembly of Manihot esculenta.</title>
        <authorList>
            <person name="Bredeson J.V."/>
            <person name="Prochnik S.E."/>
            <person name="Lyons J.B."/>
            <person name="Schmutz J."/>
            <person name="Grimwood J."/>
            <person name="Vrebalov J."/>
            <person name="Bart R.S."/>
            <person name="Amuge T."/>
            <person name="Ferguson M.E."/>
            <person name="Green R."/>
            <person name="Putnam N."/>
            <person name="Stites J."/>
            <person name="Rounsley S."/>
            <person name="Rokhsar D.S."/>
        </authorList>
    </citation>
    <scope>NUCLEOTIDE SEQUENCE [LARGE SCALE GENOMIC DNA]</scope>
    <source>
        <tissue evidence="1">Leaf</tissue>
    </source>
</reference>
<sequence length="68" mass="7791">MISVCYPHYSLLSYFVIPDSKIPILGIARAEKSKHKIVFFGDKKATIFNGLIYGYGVHRSRNCKMDDH</sequence>
<proteinExistence type="predicted"/>
<name>A0A2C9VLY6_MANES</name>
<gene>
    <name evidence="1" type="ORF">MANES_06G011600</name>
</gene>